<reference evidence="8 9" key="1">
    <citation type="journal article" date="2011" name="Proc. Natl. Acad. Sci. U.S.A.">
        <title>Niche of harmful alga Aureococcus anophagefferens revealed through ecogenomics.</title>
        <authorList>
            <person name="Gobler C.J."/>
            <person name="Berry D.L."/>
            <person name="Dyhrman S.T."/>
            <person name="Wilhelm S.W."/>
            <person name="Salamov A."/>
            <person name="Lobanov A.V."/>
            <person name="Zhang Y."/>
            <person name="Collier J.L."/>
            <person name="Wurch L.L."/>
            <person name="Kustka A.B."/>
            <person name="Dill B.D."/>
            <person name="Shah M."/>
            <person name="VerBerkmoes N.C."/>
            <person name="Kuo A."/>
            <person name="Terry A."/>
            <person name="Pangilinan J."/>
            <person name="Lindquist E.A."/>
            <person name="Lucas S."/>
            <person name="Paulsen I.T."/>
            <person name="Hattenrath-Lehmann T.K."/>
            <person name="Talmage S.C."/>
            <person name="Walker E.A."/>
            <person name="Koch F."/>
            <person name="Burson A.M."/>
            <person name="Marcoval M.A."/>
            <person name="Tang Y.Z."/>
            <person name="Lecleir G.R."/>
            <person name="Coyne K.J."/>
            <person name="Berg G.M."/>
            <person name="Bertrand E.M."/>
            <person name="Saito M.A."/>
            <person name="Gladyshev V.N."/>
            <person name="Grigoriev I.V."/>
        </authorList>
    </citation>
    <scope>NUCLEOTIDE SEQUENCE [LARGE SCALE GENOMIC DNA]</scope>
    <source>
        <strain evidence="9">CCMP 1984</strain>
    </source>
</reference>
<dbReference type="InterPro" id="IPR012936">
    <property type="entry name" value="Erv_C"/>
</dbReference>
<evidence type="ECO:0000256" key="2">
    <source>
        <dbReference type="ARBA" id="ARBA00022692"/>
    </source>
</evidence>
<keyword evidence="2 5" id="KW-0812">Transmembrane</keyword>
<dbReference type="GeneID" id="20222870"/>
<feature type="domain" description="Endoplasmic reticulum vesicle transporter N-terminal" evidence="7">
    <location>
        <begin position="1"/>
        <end position="64"/>
    </location>
</feature>
<comment type="subcellular location">
    <subcellularLocation>
        <location evidence="1">Membrane</location>
    </subcellularLocation>
</comment>
<dbReference type="eggNOG" id="KOG2667">
    <property type="taxonomic scope" value="Eukaryota"/>
</dbReference>
<protein>
    <recommendedName>
        <fullName evidence="10">Endoplasmic reticulum vesicle transporter C-terminal domain-containing protein</fullName>
    </recommendedName>
</protein>
<proteinExistence type="predicted"/>
<dbReference type="PANTHER" id="PTHR10984">
    <property type="entry name" value="ENDOPLASMIC RETICULUM-GOLGI INTERMEDIATE COMPARTMENT PROTEIN"/>
    <property type="match status" value="1"/>
</dbReference>
<sequence length="280" mass="31528">GGVFSLIAVVLMAFMFITETYVFLGAGPVREVIDLEMDVSAELRMNVNLDFPNLECSDLTVELWRAAVRSQPRSMEKTLQVSQFNPISKRKRRYERIVNAKKGAEGGFTGCKVEGYVNGYNSPGSLKISAPPNANLSHTVNAFSFGPPQTRDQAKHLARLPEKFRKVADGTLDGRDFFYHANDKVFHHFIHVVPTKYALAGVRKHFMAYQLLHQDHLSHHDDDEVDHWSVRFGFDISPMVAKVTNQGSTRWYDYVTNLLSIIGGAFTVVQLAERCASTLF</sequence>
<evidence type="ECO:0000256" key="4">
    <source>
        <dbReference type="ARBA" id="ARBA00023136"/>
    </source>
</evidence>
<evidence type="ECO:0000256" key="3">
    <source>
        <dbReference type="ARBA" id="ARBA00022989"/>
    </source>
</evidence>
<keyword evidence="4 5" id="KW-0472">Membrane</keyword>
<evidence type="ECO:0000256" key="5">
    <source>
        <dbReference type="SAM" id="Phobius"/>
    </source>
</evidence>
<keyword evidence="3 5" id="KW-1133">Transmembrane helix</keyword>
<evidence type="ECO:0008006" key="10">
    <source>
        <dbReference type="Google" id="ProtNLM"/>
    </source>
</evidence>
<name>F0Y102_AURAN</name>
<dbReference type="Proteomes" id="UP000002729">
    <property type="component" value="Unassembled WGS sequence"/>
</dbReference>
<dbReference type="PANTHER" id="PTHR10984:SF37">
    <property type="entry name" value="PROTEIN DISULFIDE-ISOMERASE 5-3"/>
    <property type="match status" value="1"/>
</dbReference>
<dbReference type="InterPro" id="IPR039542">
    <property type="entry name" value="Erv_N"/>
</dbReference>
<evidence type="ECO:0000256" key="1">
    <source>
        <dbReference type="ARBA" id="ARBA00004370"/>
    </source>
</evidence>
<dbReference type="GO" id="GO:0030134">
    <property type="term" value="C:COPII-coated ER to Golgi transport vesicle"/>
    <property type="evidence" value="ECO:0007669"/>
    <property type="project" value="TreeGrafter"/>
</dbReference>
<evidence type="ECO:0000313" key="9">
    <source>
        <dbReference type="Proteomes" id="UP000002729"/>
    </source>
</evidence>
<dbReference type="Pfam" id="PF07970">
    <property type="entry name" value="COPIIcoated_ERV"/>
    <property type="match status" value="1"/>
</dbReference>
<dbReference type="GO" id="GO:0005783">
    <property type="term" value="C:endoplasmic reticulum"/>
    <property type="evidence" value="ECO:0007669"/>
    <property type="project" value="TreeGrafter"/>
</dbReference>
<accession>F0Y102</accession>
<dbReference type="GO" id="GO:0016020">
    <property type="term" value="C:membrane"/>
    <property type="evidence" value="ECO:0007669"/>
    <property type="project" value="UniProtKB-SubCell"/>
</dbReference>
<dbReference type="RefSeq" id="XP_009033995.1">
    <property type="nucleotide sequence ID" value="XM_009035747.1"/>
</dbReference>
<organism evidence="9">
    <name type="scientific">Aureococcus anophagefferens</name>
    <name type="common">Harmful bloom alga</name>
    <dbReference type="NCBI Taxonomy" id="44056"/>
    <lineage>
        <taxon>Eukaryota</taxon>
        <taxon>Sar</taxon>
        <taxon>Stramenopiles</taxon>
        <taxon>Ochrophyta</taxon>
        <taxon>Pelagophyceae</taxon>
        <taxon>Pelagomonadales</taxon>
        <taxon>Pelagomonadaceae</taxon>
        <taxon>Aureococcus</taxon>
    </lineage>
</organism>
<feature type="non-terminal residue" evidence="8">
    <location>
        <position position="1"/>
    </location>
</feature>
<gene>
    <name evidence="8" type="ORF">AURANDRAFT_59873</name>
</gene>
<dbReference type="InterPro" id="IPR045888">
    <property type="entry name" value="Erv"/>
</dbReference>
<evidence type="ECO:0000259" key="7">
    <source>
        <dbReference type="Pfam" id="PF13850"/>
    </source>
</evidence>
<evidence type="ECO:0000313" key="8">
    <source>
        <dbReference type="EMBL" id="EGB11650.1"/>
    </source>
</evidence>
<evidence type="ECO:0000259" key="6">
    <source>
        <dbReference type="Pfam" id="PF07970"/>
    </source>
</evidence>
<feature type="domain" description="Endoplasmic reticulum vesicle transporter C-terminal" evidence="6">
    <location>
        <begin position="132"/>
        <end position="271"/>
    </location>
</feature>
<keyword evidence="9" id="KW-1185">Reference proteome</keyword>
<dbReference type="AlphaFoldDB" id="F0Y102"/>
<dbReference type="KEGG" id="aaf:AURANDRAFT_59873"/>
<dbReference type="Pfam" id="PF13850">
    <property type="entry name" value="ERGIC_N"/>
    <property type="match status" value="1"/>
</dbReference>
<dbReference type="InParanoid" id="F0Y102"/>
<feature type="transmembrane region" description="Helical" evidence="5">
    <location>
        <begin position="6"/>
        <end position="24"/>
    </location>
</feature>
<dbReference type="OrthoDB" id="72053at2759"/>
<dbReference type="EMBL" id="GL833122">
    <property type="protein sequence ID" value="EGB11650.1"/>
    <property type="molecule type" value="Genomic_DNA"/>
</dbReference>